<keyword evidence="2" id="KW-1185">Reference proteome</keyword>
<dbReference type="Proteomes" id="UP000006695">
    <property type="component" value="Chromosome"/>
</dbReference>
<evidence type="ECO:0000313" key="2">
    <source>
        <dbReference type="Proteomes" id="UP000006695"/>
    </source>
</evidence>
<dbReference type="HOGENOM" id="CLU_179376_5_0_7"/>
<dbReference type="EMBL" id="CP000698">
    <property type="protein sequence ID" value="ABQ25943.1"/>
    <property type="molecule type" value="Genomic_DNA"/>
</dbReference>
<reference evidence="1 2" key="1">
    <citation type="submission" date="2007-05" db="EMBL/GenBank/DDBJ databases">
        <title>Complete sequence of Geobacter uraniireducens Rf4.</title>
        <authorList>
            <consortium name="US DOE Joint Genome Institute"/>
            <person name="Copeland A."/>
            <person name="Lucas S."/>
            <person name="Lapidus A."/>
            <person name="Barry K."/>
            <person name="Detter J.C."/>
            <person name="Glavina del Rio T."/>
            <person name="Hammon N."/>
            <person name="Israni S."/>
            <person name="Dalin E."/>
            <person name="Tice H."/>
            <person name="Pitluck S."/>
            <person name="Chertkov O."/>
            <person name="Brettin T."/>
            <person name="Bruce D."/>
            <person name="Han C."/>
            <person name="Schmutz J."/>
            <person name="Larimer F."/>
            <person name="Land M."/>
            <person name="Hauser L."/>
            <person name="Kyrpides N."/>
            <person name="Mikhailova N."/>
            <person name="Shelobolina E."/>
            <person name="Aklujkar M."/>
            <person name="Lovley D."/>
            <person name="Richardson P."/>
        </authorList>
    </citation>
    <scope>NUCLEOTIDE SEQUENCE [LARGE SCALE GENOMIC DNA]</scope>
    <source>
        <strain evidence="1 2">Rf4</strain>
    </source>
</reference>
<dbReference type="AlphaFoldDB" id="A5GET8"/>
<gene>
    <name evidence="1" type="ordered locus">Gura_1750</name>
</gene>
<protein>
    <recommendedName>
        <fullName evidence="3">DUF2191 domain-containing protein</fullName>
    </recommendedName>
</protein>
<organism evidence="1 2">
    <name type="scientific">Geotalea uraniireducens (strain Rf4)</name>
    <name type="common">Geobacter uraniireducens</name>
    <dbReference type="NCBI Taxonomy" id="351605"/>
    <lineage>
        <taxon>Bacteria</taxon>
        <taxon>Pseudomonadati</taxon>
        <taxon>Thermodesulfobacteriota</taxon>
        <taxon>Desulfuromonadia</taxon>
        <taxon>Geobacterales</taxon>
        <taxon>Geobacteraceae</taxon>
        <taxon>Geotalea</taxon>
    </lineage>
</organism>
<proteinExistence type="predicted"/>
<dbReference type="KEGG" id="gur:Gura_1750"/>
<evidence type="ECO:0008006" key="3">
    <source>
        <dbReference type="Google" id="ProtNLM"/>
    </source>
</evidence>
<name>A5GET8_GEOUR</name>
<evidence type="ECO:0000313" key="1">
    <source>
        <dbReference type="EMBL" id="ABQ25943.1"/>
    </source>
</evidence>
<sequence length="92" mass="10353">MFCVDVQHKKCIMICVIHSRRSIMARATVTLPQDLLTELMSLVGARSKTEAVITAVKDEIRLRKVARIKAMAGQMEFTAEADDLRHGDRRLG</sequence>
<dbReference type="STRING" id="351605.Gura_1750"/>
<accession>A5GET8</accession>